<dbReference type="Gramene" id="MELO3C032528.2.1">
    <property type="protein sequence ID" value="MELO3C032528.2.1"/>
    <property type="gene ID" value="MELO3C032528.2"/>
</dbReference>
<feature type="region of interest" description="Disordered" evidence="1">
    <location>
        <begin position="81"/>
        <end position="110"/>
    </location>
</feature>
<feature type="region of interest" description="Disordered" evidence="1">
    <location>
        <begin position="129"/>
        <end position="191"/>
    </location>
</feature>
<organism evidence="2">
    <name type="scientific">Cucumis melo</name>
    <name type="common">Muskmelon</name>
    <dbReference type="NCBI Taxonomy" id="3656"/>
    <lineage>
        <taxon>Eukaryota</taxon>
        <taxon>Viridiplantae</taxon>
        <taxon>Streptophyta</taxon>
        <taxon>Embryophyta</taxon>
        <taxon>Tracheophyta</taxon>
        <taxon>Spermatophyta</taxon>
        <taxon>Magnoliopsida</taxon>
        <taxon>eudicotyledons</taxon>
        <taxon>Gunneridae</taxon>
        <taxon>Pentapetalae</taxon>
        <taxon>rosids</taxon>
        <taxon>fabids</taxon>
        <taxon>Cucurbitales</taxon>
        <taxon>Cucurbitaceae</taxon>
        <taxon>Benincaseae</taxon>
        <taxon>Cucumis</taxon>
    </lineage>
</organism>
<reference evidence="2" key="1">
    <citation type="submission" date="2023-03" db="UniProtKB">
        <authorList>
            <consortium name="EnsemblPlants"/>
        </authorList>
    </citation>
    <scope>IDENTIFICATION</scope>
</reference>
<dbReference type="EnsemblPlants" id="MELO3C032528.2.1">
    <property type="protein sequence ID" value="MELO3C032528.2.1"/>
    <property type="gene ID" value="MELO3C032528.2"/>
</dbReference>
<name>A0A9I9EE46_CUCME</name>
<protein>
    <submittedName>
        <fullName evidence="2">Uncharacterized protein</fullName>
    </submittedName>
</protein>
<sequence>MAVGPVAGSFIKVSDDYSFPAGKSALENNNSFLKEMVRRRERCLGSRLKHIKSNKDDPIVIDDNTEDQKFVKLDVVFETPEAKMSTHDKGKQSKLMNEEETSYDVPLNDSFKDNLPITKRRLFESVLKGKGKAIGNKNASKERKIEKVIKGREEKKENTKKLKKSDKKQEMKKQGTKNVKKGGRKSNKKVY</sequence>
<evidence type="ECO:0000256" key="1">
    <source>
        <dbReference type="SAM" id="MobiDB-lite"/>
    </source>
</evidence>
<feature type="compositionally biased region" description="Basic residues" evidence="1">
    <location>
        <begin position="174"/>
        <end position="191"/>
    </location>
</feature>
<proteinExistence type="predicted"/>
<feature type="compositionally biased region" description="Basic and acidic residues" evidence="1">
    <location>
        <begin position="81"/>
        <end position="91"/>
    </location>
</feature>
<accession>A0A9I9EE46</accession>
<evidence type="ECO:0000313" key="2">
    <source>
        <dbReference type="EnsemblPlants" id="MELO3C032528.2.1"/>
    </source>
</evidence>
<feature type="compositionally biased region" description="Basic and acidic residues" evidence="1">
    <location>
        <begin position="139"/>
        <end position="160"/>
    </location>
</feature>
<dbReference type="AlphaFoldDB" id="A0A9I9EE46"/>